<dbReference type="Gene3D" id="3.40.30.50">
    <property type="entry name" value="Sep15/SelM thioredoxin-like domain, active-site redox motif"/>
    <property type="match status" value="1"/>
</dbReference>
<feature type="domain" description="Selenoprotein F/M" evidence="8">
    <location>
        <begin position="137"/>
        <end position="210"/>
    </location>
</feature>
<dbReference type="EMBL" id="GACK01003427">
    <property type="protein sequence ID" value="JAA61607.1"/>
    <property type="molecule type" value="mRNA"/>
</dbReference>
<dbReference type="InterPro" id="IPR039992">
    <property type="entry name" value="Sep15_SelM"/>
</dbReference>
<reference evidence="9" key="2">
    <citation type="journal article" date="2015" name="J. Proteomics">
        <title>Sexual differences in the sialomes of the zebra tick, Rhipicephalus pulchellus.</title>
        <authorList>
            <person name="Tan A.W."/>
            <person name="Francischetti I.M."/>
            <person name="Slovak M."/>
            <person name="Kini R.M."/>
            <person name="Ribeiro J.M."/>
        </authorList>
    </citation>
    <scope>NUCLEOTIDE SEQUENCE</scope>
    <source>
        <tissue evidence="9">Salivary gland</tissue>
    </source>
</reference>
<evidence type="ECO:0000259" key="8">
    <source>
        <dbReference type="Pfam" id="PF08806"/>
    </source>
</evidence>
<proteinExistence type="evidence at transcript level"/>
<comment type="similarity">
    <text evidence="2">Belongs to the selenoprotein M/F family.</text>
</comment>
<dbReference type="InterPro" id="IPR038219">
    <property type="entry name" value="Sep15/SelM_sf"/>
</dbReference>
<dbReference type="InterPro" id="IPR036249">
    <property type="entry name" value="Thioredoxin-like_sf"/>
</dbReference>
<dbReference type="InterPro" id="IPR014912">
    <property type="entry name" value="Sep15_SelM_dom"/>
</dbReference>
<feature type="compositionally biased region" description="Polar residues" evidence="7">
    <location>
        <begin position="24"/>
        <end position="36"/>
    </location>
</feature>
<accession>L7MCS6</accession>
<dbReference type="FunFam" id="3.40.30.50:FF:000001">
    <property type="entry name" value="15 kDa selenoprotein"/>
    <property type="match status" value="1"/>
</dbReference>
<reference evidence="9" key="1">
    <citation type="submission" date="2012-11" db="EMBL/GenBank/DDBJ databases">
        <authorList>
            <person name="Lucero-Rivera Y.E."/>
            <person name="Tovar-Ramirez D."/>
        </authorList>
    </citation>
    <scope>NUCLEOTIDE SEQUENCE</scope>
    <source>
        <tissue evidence="9">Salivary gland</tissue>
    </source>
</reference>
<dbReference type="AlphaFoldDB" id="L7MCS6"/>
<dbReference type="GO" id="GO:0016491">
    <property type="term" value="F:oxidoreductase activity"/>
    <property type="evidence" value="ECO:0007669"/>
    <property type="project" value="TreeGrafter"/>
</dbReference>
<feature type="compositionally biased region" description="Basic and acidic residues" evidence="7">
    <location>
        <begin position="37"/>
        <end position="56"/>
    </location>
</feature>
<evidence type="ECO:0000256" key="2">
    <source>
        <dbReference type="ARBA" id="ARBA00005742"/>
    </source>
</evidence>
<keyword evidence="3" id="KW-0732">Signal</keyword>
<evidence type="ECO:0000313" key="9">
    <source>
        <dbReference type="EMBL" id="JAA61607.1"/>
    </source>
</evidence>
<dbReference type="GO" id="GO:0051084">
    <property type="term" value="P:'de novo' post-translational protein folding"/>
    <property type="evidence" value="ECO:0007669"/>
    <property type="project" value="UniProtKB-ARBA"/>
</dbReference>
<evidence type="ECO:0000256" key="7">
    <source>
        <dbReference type="SAM" id="MobiDB-lite"/>
    </source>
</evidence>
<dbReference type="GO" id="GO:0005788">
    <property type="term" value="C:endoplasmic reticulum lumen"/>
    <property type="evidence" value="ECO:0007669"/>
    <property type="project" value="UniProtKB-SubCell"/>
</dbReference>
<sequence length="212" mass="24052">APVQFSCHTARRWSGPAELGTTERMSVHSTASYKTRTPTEEKANYQTKQRTDRRDIGGDGESCYLIRRAPKFAVLAFDLTGGLSAEECLARGFRKPDLICSSCRILPNFDLDFLKEDCNKCCVQTEERATAKRYARAVLEVCACKFGHMPQIEAFCRGPKPKQFPNLSIKYLRGADPIIKLYDETGEVQEELSIKKWDTDTIEEFLFEHLAP</sequence>
<feature type="non-terminal residue" evidence="9">
    <location>
        <position position="1"/>
    </location>
</feature>
<dbReference type="Pfam" id="PF08806">
    <property type="entry name" value="Sep15_SelM"/>
    <property type="match status" value="1"/>
</dbReference>
<comment type="subcellular location">
    <subcellularLocation>
        <location evidence="1">Endoplasmic reticulum lumen</location>
    </subcellularLocation>
</comment>
<feature type="region of interest" description="Disordered" evidence="7">
    <location>
        <begin position="24"/>
        <end position="56"/>
    </location>
</feature>
<dbReference type="PANTHER" id="PTHR13077">
    <property type="entry name" value="SELENOPROTEIN F"/>
    <property type="match status" value="1"/>
</dbReference>
<evidence type="ECO:0000256" key="5">
    <source>
        <dbReference type="ARBA" id="ARBA00022933"/>
    </source>
</evidence>
<evidence type="ECO:0000256" key="4">
    <source>
        <dbReference type="ARBA" id="ARBA00022824"/>
    </source>
</evidence>
<keyword evidence="5" id="KW-0712">Selenocysteine</keyword>
<name>L7MCS6_RHIPC</name>
<evidence type="ECO:0000256" key="3">
    <source>
        <dbReference type="ARBA" id="ARBA00022729"/>
    </source>
</evidence>
<evidence type="ECO:0000256" key="1">
    <source>
        <dbReference type="ARBA" id="ARBA00004319"/>
    </source>
</evidence>
<organism evidence="9">
    <name type="scientific">Rhipicephalus pulchellus</name>
    <name type="common">Yellow backed tick</name>
    <name type="synonym">Dermacentor pulchellus</name>
    <dbReference type="NCBI Taxonomy" id="72859"/>
    <lineage>
        <taxon>Eukaryota</taxon>
        <taxon>Metazoa</taxon>
        <taxon>Ecdysozoa</taxon>
        <taxon>Arthropoda</taxon>
        <taxon>Chelicerata</taxon>
        <taxon>Arachnida</taxon>
        <taxon>Acari</taxon>
        <taxon>Parasitiformes</taxon>
        <taxon>Ixodida</taxon>
        <taxon>Ixodoidea</taxon>
        <taxon>Ixodidae</taxon>
        <taxon>Rhipicephalinae</taxon>
        <taxon>Rhipicephalus</taxon>
        <taxon>Rhipicephalus</taxon>
    </lineage>
</organism>
<protein>
    <recommendedName>
        <fullName evidence="6">Selenoprotein F</fullName>
    </recommendedName>
</protein>
<dbReference type="SUPFAM" id="SSF52833">
    <property type="entry name" value="Thioredoxin-like"/>
    <property type="match status" value="1"/>
</dbReference>
<keyword evidence="4" id="KW-0256">Endoplasmic reticulum</keyword>
<dbReference type="PANTHER" id="PTHR13077:SF6">
    <property type="entry name" value="SELENOPROTEIN F"/>
    <property type="match status" value="1"/>
</dbReference>
<evidence type="ECO:0000256" key="6">
    <source>
        <dbReference type="ARBA" id="ARBA00040775"/>
    </source>
</evidence>